<dbReference type="FunFam" id="2.30.30.360:FF:000001">
    <property type="entry name" value="Myosin heavy chain"/>
    <property type="match status" value="1"/>
</dbReference>
<evidence type="ECO:0000256" key="18">
    <source>
        <dbReference type="ARBA" id="ARBA00042289"/>
    </source>
</evidence>
<dbReference type="PROSITE" id="PS50096">
    <property type="entry name" value="IQ"/>
    <property type="match status" value="1"/>
</dbReference>
<dbReference type="FunFam" id="3.30.70.1590:FF:000001">
    <property type="entry name" value="Myosin heavy chain"/>
    <property type="match status" value="1"/>
</dbReference>
<evidence type="ECO:0000256" key="5">
    <source>
        <dbReference type="ARBA" id="ARBA00022741"/>
    </source>
</evidence>
<dbReference type="InterPro" id="IPR008989">
    <property type="entry name" value="Myosin_S1_N"/>
</dbReference>
<reference evidence="25" key="1">
    <citation type="submission" date="2025-08" db="UniProtKB">
        <authorList>
            <consortium name="Ensembl"/>
        </authorList>
    </citation>
    <scope>IDENTIFICATION</scope>
</reference>
<dbReference type="Pfam" id="PF02736">
    <property type="entry name" value="Myosin_N"/>
    <property type="match status" value="1"/>
</dbReference>
<dbReference type="InterPro" id="IPR027417">
    <property type="entry name" value="P-loop_NTPase"/>
</dbReference>
<comment type="similarity">
    <text evidence="3 20">Belongs to the TRAFAC class myosin-kinesin ATPase superfamily. Myosin family.</text>
</comment>
<evidence type="ECO:0000259" key="23">
    <source>
        <dbReference type="PROSITE" id="PS51456"/>
    </source>
</evidence>
<dbReference type="PRINTS" id="PR00193">
    <property type="entry name" value="MYOSINHEAVY"/>
</dbReference>
<reference evidence="25" key="2">
    <citation type="submission" date="2025-09" db="UniProtKB">
        <authorList>
            <consortium name="Ensembl"/>
        </authorList>
    </citation>
    <scope>IDENTIFICATION</scope>
</reference>
<feature type="compositionally biased region" description="Basic and acidic residues" evidence="22">
    <location>
        <begin position="1336"/>
        <end position="1359"/>
    </location>
</feature>
<dbReference type="FunFam" id="3.40.850.10:FF:000101">
    <property type="entry name" value="Slow myosin heavy chain 2"/>
    <property type="match status" value="1"/>
</dbReference>
<dbReference type="FunFam" id="1.20.5.340:FF:000007">
    <property type="entry name" value="Myosin heavy chain, non-muscle"/>
    <property type="match status" value="1"/>
</dbReference>
<dbReference type="SUPFAM" id="SSF90257">
    <property type="entry name" value="Myosin rod fragments"/>
    <property type="match status" value="5"/>
</dbReference>
<dbReference type="GO" id="GO:0005938">
    <property type="term" value="C:cell cortex"/>
    <property type="evidence" value="ECO:0007669"/>
    <property type="project" value="UniProtKB-SubCell"/>
</dbReference>
<evidence type="ECO:0000256" key="13">
    <source>
        <dbReference type="ARBA" id="ARBA00023212"/>
    </source>
</evidence>
<dbReference type="InterPro" id="IPR036961">
    <property type="entry name" value="Kinesin_motor_dom_sf"/>
</dbReference>
<sequence>MTDADMFLYGDRSGVNNPLAQADWATKKLVWVPSEKLGFEAGSVKEEHGDECVVELTDSGKKVKVNKDDIQKMNPPKFNKVEDMAELTCLNEASVLHNLKERYYSGLIYTYSGLFCVVVNPYKYLPIYTEDIVNMYKGKKRHEMPPHIYAITDTAYRSMMQDREDQAILCTGESGAGKTENTKKVIQYLAHVASSFKSKKDQVSPDVPASPLHGELEKQLLQANPILEAFGNAKTVKNDNSSRFGKFIRINFDVNGYIVGANIETYLLEKSRAVRQAKDERSFHVFYYMLSGAGDKLHLEPSHKYRFMSNGNVTIPGQQDKDLFTETMEAFQIMGIPEDERIGLLKVVSAVLQLGNMSFKKERHSDQASMPDDTAAQKVCHLLSINVTDFTRAILSPRIKVGRDYVQKAQTQEQAEFAVEALAKASYERMFRWLVLRINKALDKTKRQGASFIGILDIAGFEIFELNSFEQLCINYTNEKLQQLFNHTMFILEQEEYQREGIEWSFIDFGLDLQPCIDLIEKPAGPPGILALLDEECWFPKATDKSFVEKVVQEQGTHPKFQKPKKLKDDVDFCIMHYAGKVDYKADAWLMKNMDPLNECVATLLNQSTDKFTADLWRDMDRIVGLDKVAGMSDSMHGAFKTRKGMFRTVGQLYKEQLGNLMATLRNTNPNFVRCIIPNHEKKAGKLESHLVLDQLRCNGVLEGIRICRQGFPNRIVFQEFRQRYEILTPNAIPKGFMDGKQACVLMIKALELDPNLYRIGQSKVFFRAGVLAHLEEERDMKITDVIISFQAWCRGYVARKAFAKRQQQLTAMKVIQRNCAAYLKLRNWQWWRLFTKVKPLLQVTRQEEEMLAKEDELVKVKERQMQAEEELKEYESKQQQLNAEKLALQEQLQAETELCAEAEEMRSRLATRKQELEEILHDLESRLEEEEERVTQMHTERKKMQQNITDLEQQLDEEEAARQKLQMEKVTTDAKLKKLEEDVMVLDDQNNKLNKEKKQLEERISEFTTNLTEEEEKSKSLQKLKNKHEAMITDLEDRLRKEEKVRQELEKNRRKLEGDSTELHDQIADLQAQIAELRAQLAKKEEELHAALARIEEEAAAKNSAQKKIRELEAQISELQEDLELERQARSKAEKHRRDLGEELEALKTELEDTLDSTAAQQELRTKRETEVTQLKKTLEEEAKIHEQQMADMRQKHNQAFEELNEQLEQAKRNKVSVEKAKQALDSEWNELQIEMKTLTQGKSESEHRRKKAETQLQELQVKFGESERQRQEAAEKITKMQSELENVNNLLSQAEGKNIKSSKDLSSIESQLQDTQELLQEETRQKLSISTRLRQMEDEQNSLREMLEEEEESKKNVEKQVSTLQAQLADMKKKLEQEALSLEGAEEGRKRYQRELDSMTQQLEEKTSAYDKLDKTKTRLQQELDDLVVDQDHLRQIVYNLEKKQKKFDQMLAEEKTISTQYAEERDKAEAEARDKETRALTLARELETMTDMKDELDRANKLLKAEMEDLVSSKDDVGKSVHELERSKRAMEQQMEEMRVQLEELEDELQATEDAKLRLEVNMQAMKAQFDRDLQARDEQGEEKRKQLVKQVREMEVELEDERRQRTQALSSKKKLEMDLVELELQIDTANKGRDEALKQLKKLQAQMKDLMRELDDLRLSRDEAVNAAKETEKKLKAMEADALHFQERTAAYRVCTCFPAYAFRDKLVGFIHSSINCHSSSSLVVASSLLTDEKRRLEARITQLEEELEEEQLNTEMVNDRLKRTTLQTEQLTTELSAERSSSQRLEGTRSQLDRQNKELKLKLQELEGTIKSKYKFSITTMEAKIAQLEEQLDIESKERQQASRLARRTEKKLKEVMLQVDDERRNTEQYKDQVEKTNSRMRQLKRQLEEAEEEVTRANAYRRKLQRELDDATESADIMNRERLLTRDLPFNLRRNTNRSGLDSDEDVDVQTEESQEGNNITATVKMQI</sequence>
<feature type="compositionally biased region" description="Polar residues" evidence="22">
    <location>
        <begin position="1962"/>
        <end position="1974"/>
    </location>
</feature>
<evidence type="ECO:0000256" key="10">
    <source>
        <dbReference type="ARBA" id="ARBA00023123"/>
    </source>
</evidence>
<keyword evidence="10 20" id="KW-0518">Myosin</keyword>
<keyword evidence="6 20" id="KW-0067">ATP-binding</keyword>
<dbReference type="Pfam" id="PF00063">
    <property type="entry name" value="Myosin_head"/>
    <property type="match status" value="1"/>
</dbReference>
<keyword evidence="7" id="KW-0112">Calmodulin-binding</keyword>
<evidence type="ECO:0000313" key="25">
    <source>
        <dbReference type="Ensembl" id="ENSDLAP00005055070.2"/>
    </source>
</evidence>
<dbReference type="PANTHER" id="PTHR45615">
    <property type="entry name" value="MYOSIN HEAVY CHAIN, NON-MUSCLE"/>
    <property type="match status" value="1"/>
</dbReference>
<feature type="domain" description="Myosin N-terminal SH3-like" evidence="24">
    <location>
        <begin position="25"/>
        <end position="75"/>
    </location>
</feature>
<keyword evidence="4" id="KW-0963">Cytoplasm</keyword>
<dbReference type="Gene3D" id="6.10.250.2420">
    <property type="match status" value="1"/>
</dbReference>
<evidence type="ECO:0000256" key="21">
    <source>
        <dbReference type="SAM" id="Coils"/>
    </source>
</evidence>
<dbReference type="SMART" id="SM00015">
    <property type="entry name" value="IQ"/>
    <property type="match status" value="1"/>
</dbReference>
<dbReference type="FunFam" id="1.20.5.4820:FF:000002">
    <property type="entry name" value="Myosin heavy chain 10"/>
    <property type="match status" value="1"/>
</dbReference>
<evidence type="ECO:0000256" key="2">
    <source>
        <dbReference type="ARBA" id="ARBA00004544"/>
    </source>
</evidence>
<organism evidence="25 26">
    <name type="scientific">Dicentrarchus labrax</name>
    <name type="common">European seabass</name>
    <name type="synonym">Morone labrax</name>
    <dbReference type="NCBI Taxonomy" id="13489"/>
    <lineage>
        <taxon>Eukaryota</taxon>
        <taxon>Metazoa</taxon>
        <taxon>Chordata</taxon>
        <taxon>Craniata</taxon>
        <taxon>Vertebrata</taxon>
        <taxon>Euteleostomi</taxon>
        <taxon>Actinopterygii</taxon>
        <taxon>Neopterygii</taxon>
        <taxon>Teleostei</taxon>
        <taxon>Neoteleostei</taxon>
        <taxon>Acanthomorphata</taxon>
        <taxon>Eupercaria</taxon>
        <taxon>Moronidae</taxon>
        <taxon>Dicentrarchus</taxon>
    </lineage>
</organism>
<dbReference type="Pfam" id="PF00612">
    <property type="entry name" value="IQ"/>
    <property type="match status" value="1"/>
</dbReference>
<feature type="compositionally biased region" description="Acidic residues" evidence="22">
    <location>
        <begin position="1948"/>
        <end position="1961"/>
    </location>
</feature>
<dbReference type="FunFam" id="1.20.120.720:FF:000002">
    <property type="entry name" value="Myosin heavy chain 10"/>
    <property type="match status" value="1"/>
</dbReference>
<dbReference type="SUPFAM" id="SSF52540">
    <property type="entry name" value="P-loop containing nucleoside triphosphate hydrolases"/>
    <property type="match status" value="1"/>
</dbReference>
<dbReference type="FunFam" id="1.20.58.530:FF:000003">
    <property type="entry name" value="Myosin heavy chain 10"/>
    <property type="match status" value="1"/>
</dbReference>
<keyword evidence="8" id="KW-0133">Cell shape</keyword>
<dbReference type="Pfam" id="PF01576">
    <property type="entry name" value="Myosin_tail_1"/>
    <property type="match status" value="1"/>
</dbReference>
<dbReference type="PANTHER" id="PTHR45615:SF16">
    <property type="entry name" value="MYOSIN-9"/>
    <property type="match status" value="1"/>
</dbReference>
<dbReference type="GO" id="GO:0016460">
    <property type="term" value="C:myosin II complex"/>
    <property type="evidence" value="ECO:0007669"/>
    <property type="project" value="UniProtKB-ARBA"/>
</dbReference>
<feature type="coiled-coil region" evidence="21">
    <location>
        <begin position="1461"/>
        <end position="1692"/>
    </location>
</feature>
<keyword evidence="11 20" id="KW-0505">Motor protein</keyword>
<dbReference type="PROSITE" id="PS51456">
    <property type="entry name" value="MYOSIN_MOTOR"/>
    <property type="match status" value="1"/>
</dbReference>
<dbReference type="Gene3D" id="2.30.30.360">
    <property type="entry name" value="Myosin S1 fragment, N-terminal"/>
    <property type="match status" value="1"/>
</dbReference>
<evidence type="ECO:0000256" key="1">
    <source>
        <dbReference type="ARBA" id="ARBA00004245"/>
    </source>
</evidence>
<dbReference type="GO" id="GO:0005524">
    <property type="term" value="F:ATP binding"/>
    <property type="evidence" value="ECO:0007669"/>
    <property type="project" value="UniProtKB-UniRule"/>
</dbReference>
<feature type="region of interest" description="Disordered" evidence="22">
    <location>
        <begin position="1332"/>
        <end position="1359"/>
    </location>
</feature>
<evidence type="ECO:0000256" key="19">
    <source>
        <dbReference type="ARBA" id="ARBA00043098"/>
    </source>
</evidence>
<evidence type="ECO:0000256" key="4">
    <source>
        <dbReference type="ARBA" id="ARBA00022490"/>
    </source>
</evidence>
<dbReference type="InterPro" id="IPR004009">
    <property type="entry name" value="SH3_Myosin"/>
</dbReference>
<evidence type="ECO:0000256" key="6">
    <source>
        <dbReference type="ARBA" id="ARBA00022840"/>
    </source>
</evidence>
<evidence type="ECO:0000256" key="17">
    <source>
        <dbReference type="ARBA" id="ARBA00041440"/>
    </source>
</evidence>
<feature type="binding site" evidence="20">
    <location>
        <begin position="172"/>
        <end position="179"/>
    </location>
    <ligand>
        <name>ATP</name>
        <dbReference type="ChEBI" id="CHEBI:30616"/>
    </ligand>
</feature>
<dbReference type="GO" id="GO:0000146">
    <property type="term" value="F:microfilament motor activity"/>
    <property type="evidence" value="ECO:0007669"/>
    <property type="project" value="TreeGrafter"/>
</dbReference>
<feature type="compositionally biased region" description="Polar residues" evidence="22">
    <location>
        <begin position="1783"/>
        <end position="1795"/>
    </location>
</feature>
<dbReference type="GO" id="GO:0008360">
    <property type="term" value="P:regulation of cell shape"/>
    <property type="evidence" value="ECO:0007669"/>
    <property type="project" value="UniProtKB-KW"/>
</dbReference>
<protein>
    <recommendedName>
        <fullName evidence="16">Myosin-9</fullName>
    </recommendedName>
    <alternativeName>
        <fullName evidence="17">Myosin heavy chain 9</fullName>
    </alternativeName>
    <alternativeName>
        <fullName evidence="18">Myosin heavy chain, non-muscle IIa</fullName>
    </alternativeName>
    <alternativeName>
        <fullName evidence="19">Non-muscle myosin heavy chain IIa</fullName>
    </alternativeName>
</protein>
<dbReference type="InterPro" id="IPR000048">
    <property type="entry name" value="IQ_motif_EF-hand-BS"/>
</dbReference>
<dbReference type="GO" id="GO:0032982">
    <property type="term" value="C:myosin filament"/>
    <property type="evidence" value="ECO:0007669"/>
    <property type="project" value="TreeGrafter"/>
</dbReference>
<dbReference type="Gene3D" id="3.40.850.10">
    <property type="entry name" value="Kinesin motor domain"/>
    <property type="match status" value="1"/>
</dbReference>
<dbReference type="GO" id="GO:0005516">
    <property type="term" value="F:calmodulin binding"/>
    <property type="evidence" value="ECO:0007669"/>
    <property type="project" value="UniProtKB-KW"/>
</dbReference>
<evidence type="ECO:0000313" key="26">
    <source>
        <dbReference type="Proteomes" id="UP000694389"/>
    </source>
</evidence>
<evidence type="ECO:0000256" key="12">
    <source>
        <dbReference type="ARBA" id="ARBA00023203"/>
    </source>
</evidence>
<evidence type="ECO:0000256" key="9">
    <source>
        <dbReference type="ARBA" id="ARBA00023054"/>
    </source>
</evidence>
<evidence type="ECO:0000256" key="3">
    <source>
        <dbReference type="ARBA" id="ARBA00008314"/>
    </source>
</evidence>
<evidence type="ECO:0000256" key="15">
    <source>
        <dbReference type="ARBA" id="ARBA00037865"/>
    </source>
</evidence>
<evidence type="ECO:0000256" key="20">
    <source>
        <dbReference type="PROSITE-ProRule" id="PRU00782"/>
    </source>
</evidence>
<dbReference type="Proteomes" id="UP000694389">
    <property type="component" value="Unassembled WGS sequence"/>
</dbReference>
<keyword evidence="26" id="KW-1185">Reference proteome</keyword>
<evidence type="ECO:0000256" key="7">
    <source>
        <dbReference type="ARBA" id="ARBA00022860"/>
    </source>
</evidence>
<dbReference type="Gene3D" id="1.20.58.530">
    <property type="match status" value="1"/>
</dbReference>
<dbReference type="Gene3D" id="1.20.5.340">
    <property type="match status" value="3"/>
</dbReference>
<keyword evidence="14" id="KW-0968">Cytoplasmic vesicle</keyword>
<name>A0A8C4IFS3_DICLA</name>
<dbReference type="Ensembl" id="ENSDLAT00005058488.2">
    <property type="protein sequence ID" value="ENSDLAP00005055070.2"/>
    <property type="gene ID" value="ENSDLAG00005022566.2"/>
</dbReference>
<evidence type="ECO:0000256" key="16">
    <source>
        <dbReference type="ARBA" id="ARBA00039816"/>
    </source>
</evidence>
<evidence type="ECO:0000256" key="11">
    <source>
        <dbReference type="ARBA" id="ARBA00023175"/>
    </source>
</evidence>
<dbReference type="GeneTree" id="ENSGT00940000155632"/>
<keyword evidence="13" id="KW-0206">Cytoskeleton</keyword>
<evidence type="ECO:0000256" key="22">
    <source>
        <dbReference type="SAM" id="MobiDB-lite"/>
    </source>
</evidence>
<dbReference type="FunFam" id="1.20.5.340:FF:000008">
    <property type="entry name" value="Myosin heavy chain 11"/>
    <property type="match status" value="1"/>
</dbReference>
<dbReference type="InterPro" id="IPR002928">
    <property type="entry name" value="Myosin_tail"/>
</dbReference>
<comment type="subcellular location">
    <subcellularLocation>
        <location evidence="2">Cytoplasm</location>
        <location evidence="2">Cell cortex</location>
    </subcellularLocation>
    <subcellularLocation>
        <location evidence="1">Cytoplasm</location>
        <location evidence="1">Cytoskeleton</location>
    </subcellularLocation>
    <subcellularLocation>
        <location evidence="15">Cytoplasmic vesicle</location>
        <location evidence="15">Secretory vesicle</location>
        <location evidence="15">Cortical granule</location>
    </subcellularLocation>
</comment>
<dbReference type="Gene3D" id="1.20.120.720">
    <property type="entry name" value="Myosin VI head, motor domain, U50 subdomain"/>
    <property type="match status" value="1"/>
</dbReference>
<dbReference type="FunFam" id="1.20.5.340:FF:000009">
    <property type="entry name" value="myosin-11 isoform X2"/>
    <property type="match status" value="1"/>
</dbReference>
<keyword evidence="9 21" id="KW-0175">Coiled coil</keyword>
<proteinExistence type="inferred from homology"/>
<dbReference type="Gene3D" id="1.20.5.4820">
    <property type="match status" value="1"/>
</dbReference>
<dbReference type="Gene3D" id="1.10.10.820">
    <property type="match status" value="1"/>
</dbReference>
<evidence type="ECO:0000259" key="24">
    <source>
        <dbReference type="PROSITE" id="PS51844"/>
    </source>
</evidence>
<feature type="region of interest" description="Disordered" evidence="22">
    <location>
        <begin position="1939"/>
        <end position="1974"/>
    </location>
</feature>
<feature type="region of interest" description="Actin-binding" evidence="20">
    <location>
        <begin position="658"/>
        <end position="680"/>
    </location>
</feature>
<dbReference type="GO" id="GO:0060473">
    <property type="term" value="C:cortical granule"/>
    <property type="evidence" value="ECO:0007669"/>
    <property type="project" value="UniProtKB-SubCell"/>
</dbReference>
<keyword evidence="12 20" id="KW-0009">Actin-binding</keyword>
<dbReference type="GO" id="GO:0051015">
    <property type="term" value="F:actin filament binding"/>
    <property type="evidence" value="ECO:0007669"/>
    <property type="project" value="InterPro"/>
</dbReference>
<dbReference type="PROSITE" id="PS51844">
    <property type="entry name" value="SH3_LIKE"/>
    <property type="match status" value="1"/>
</dbReference>
<dbReference type="InterPro" id="IPR001609">
    <property type="entry name" value="Myosin_head_motor_dom-like"/>
</dbReference>
<evidence type="ECO:0000256" key="14">
    <source>
        <dbReference type="ARBA" id="ARBA00023329"/>
    </source>
</evidence>
<evidence type="ECO:0000256" key="8">
    <source>
        <dbReference type="ARBA" id="ARBA00022960"/>
    </source>
</evidence>
<dbReference type="SMART" id="SM00242">
    <property type="entry name" value="MYSc"/>
    <property type="match status" value="1"/>
</dbReference>
<keyword evidence="5 20" id="KW-0547">Nucleotide-binding</keyword>
<feature type="region of interest" description="Disordered" evidence="22">
    <location>
        <begin position="1776"/>
        <end position="1796"/>
    </location>
</feature>
<accession>A0A8C4IFS3</accession>
<dbReference type="FunFam" id="4.10.270.10:FF:000001">
    <property type="entry name" value="Myosin heavy chain, non-muscle"/>
    <property type="match status" value="1"/>
</dbReference>
<feature type="domain" description="Myosin motor" evidence="23">
    <location>
        <begin position="79"/>
        <end position="780"/>
    </location>
</feature>